<reference evidence="1 2" key="1">
    <citation type="submission" date="2019-08" db="EMBL/GenBank/DDBJ databases">
        <authorList>
            <person name="Peeters C."/>
        </authorList>
    </citation>
    <scope>NUCLEOTIDE SEQUENCE [LARGE SCALE GENOMIC DNA]</scope>
    <source>
        <strain evidence="1 2">LMG 31111</strain>
    </source>
</reference>
<keyword evidence="2" id="KW-1185">Reference proteome</keyword>
<dbReference type="EMBL" id="CABPSE010000015">
    <property type="protein sequence ID" value="VVE36030.1"/>
    <property type="molecule type" value="Genomic_DNA"/>
</dbReference>
<evidence type="ECO:0000313" key="1">
    <source>
        <dbReference type="EMBL" id="VVE36030.1"/>
    </source>
</evidence>
<name>A0A5E4XIP7_9BURK</name>
<accession>A0A5E4XIP7</accession>
<dbReference type="AlphaFoldDB" id="A0A5E4XIP7"/>
<dbReference type="Proteomes" id="UP000383971">
    <property type="component" value="Unassembled WGS sequence"/>
</dbReference>
<gene>
    <name evidence="1" type="ORF">PCO31111_03912</name>
</gene>
<organism evidence="1 2">
    <name type="scientific">Pandoraea communis</name>
    <dbReference type="NCBI Taxonomy" id="2508297"/>
    <lineage>
        <taxon>Bacteria</taxon>
        <taxon>Pseudomonadati</taxon>
        <taxon>Pseudomonadota</taxon>
        <taxon>Betaproteobacteria</taxon>
        <taxon>Burkholderiales</taxon>
        <taxon>Burkholderiaceae</taxon>
        <taxon>Pandoraea</taxon>
    </lineage>
</organism>
<sequence>MVLPVLQRDAFLTLVAVLISQAFNPDSRFQFWFMVGTALMVMPPEIRRREKWNFLVKREFCR</sequence>
<evidence type="ECO:0000313" key="2">
    <source>
        <dbReference type="Proteomes" id="UP000383971"/>
    </source>
</evidence>
<proteinExistence type="predicted"/>
<protein>
    <submittedName>
        <fullName evidence="1">GABA permease</fullName>
    </submittedName>
</protein>